<evidence type="ECO:0000313" key="3">
    <source>
        <dbReference type="Proteomes" id="UP001150941"/>
    </source>
</evidence>
<dbReference type="EMBL" id="JAPQKS010000002">
    <property type="protein sequence ID" value="KAJ5247132.1"/>
    <property type="molecule type" value="Genomic_DNA"/>
</dbReference>
<dbReference type="InterPro" id="IPR053157">
    <property type="entry name" value="Sterol_Uptake_Regulator"/>
</dbReference>
<sequence length="272" mass="30816">MATASPYLLDSILALAALHLASLDPENRDYWLDAASRYQSQSCSGLSRTLPEITERHYEPAFVASVFILIFATGFPVISLDGVPEDPVSRVTEVRLLLSGTSMLFHRMNEIGAEGELDGWLVIGHTEVPLNDRHGNQNSPSHSNLVHSLRQIEPLIINNESPNRVTYQASWQSTIQAIEPWPKRGPRGGIMAWPLSVTEQYISLLQQGDWMARILFLHYAVGMHLMSKRWYVRDWGRRLVLGILEHVDEVPLTWRDTITWMKHGVDISDGRL</sequence>
<dbReference type="Proteomes" id="UP001150941">
    <property type="component" value="Unassembled WGS sequence"/>
</dbReference>
<feature type="signal peptide" evidence="1">
    <location>
        <begin position="1"/>
        <end position="23"/>
    </location>
</feature>
<dbReference type="GeneID" id="83198715"/>
<evidence type="ECO:0000313" key="2">
    <source>
        <dbReference type="EMBL" id="KAJ5247132.1"/>
    </source>
</evidence>
<protein>
    <submittedName>
        <fullName evidence="2">Uncharacterized protein</fullName>
    </submittedName>
</protein>
<dbReference type="RefSeq" id="XP_058334553.1">
    <property type="nucleotide sequence ID" value="XM_058471412.1"/>
</dbReference>
<feature type="chain" id="PRO_5040994676" evidence="1">
    <location>
        <begin position="24"/>
        <end position="272"/>
    </location>
</feature>
<comment type="caution">
    <text evidence="2">The sequence shown here is derived from an EMBL/GenBank/DDBJ whole genome shotgun (WGS) entry which is preliminary data.</text>
</comment>
<evidence type="ECO:0000256" key="1">
    <source>
        <dbReference type="SAM" id="SignalP"/>
    </source>
</evidence>
<keyword evidence="1" id="KW-0732">Signal</keyword>
<dbReference type="InterPro" id="IPR021858">
    <property type="entry name" value="Fun_TF"/>
</dbReference>
<dbReference type="PANTHER" id="PTHR47784">
    <property type="entry name" value="STEROL UPTAKE CONTROL PROTEIN 2"/>
    <property type="match status" value="1"/>
</dbReference>
<gene>
    <name evidence="2" type="ORF">N7468_002115</name>
</gene>
<proteinExistence type="predicted"/>
<reference evidence="2" key="2">
    <citation type="journal article" date="2023" name="IMA Fungus">
        <title>Comparative genomic study of the Penicillium genus elucidates a diverse pangenome and 15 lateral gene transfer events.</title>
        <authorList>
            <person name="Petersen C."/>
            <person name="Sorensen T."/>
            <person name="Nielsen M.R."/>
            <person name="Sondergaard T.E."/>
            <person name="Sorensen J.L."/>
            <person name="Fitzpatrick D.A."/>
            <person name="Frisvad J.C."/>
            <person name="Nielsen K.L."/>
        </authorList>
    </citation>
    <scope>NUCLEOTIDE SEQUENCE</scope>
    <source>
        <strain evidence="2">IBT 19713</strain>
    </source>
</reference>
<organism evidence="2 3">
    <name type="scientific">Penicillium chermesinum</name>
    <dbReference type="NCBI Taxonomy" id="63820"/>
    <lineage>
        <taxon>Eukaryota</taxon>
        <taxon>Fungi</taxon>
        <taxon>Dikarya</taxon>
        <taxon>Ascomycota</taxon>
        <taxon>Pezizomycotina</taxon>
        <taxon>Eurotiomycetes</taxon>
        <taxon>Eurotiomycetidae</taxon>
        <taxon>Eurotiales</taxon>
        <taxon>Aspergillaceae</taxon>
        <taxon>Penicillium</taxon>
    </lineage>
</organism>
<reference evidence="2" key="1">
    <citation type="submission" date="2022-11" db="EMBL/GenBank/DDBJ databases">
        <authorList>
            <person name="Petersen C."/>
        </authorList>
    </citation>
    <scope>NUCLEOTIDE SEQUENCE</scope>
    <source>
        <strain evidence="2">IBT 19713</strain>
    </source>
</reference>
<keyword evidence="3" id="KW-1185">Reference proteome</keyword>
<name>A0A9W9TXP0_9EURO</name>
<dbReference type="OrthoDB" id="4937900at2759"/>
<dbReference type="AlphaFoldDB" id="A0A9W9TXP0"/>
<accession>A0A9W9TXP0</accession>
<dbReference type="Pfam" id="PF11951">
    <property type="entry name" value="Fungal_trans_2"/>
    <property type="match status" value="1"/>
</dbReference>
<dbReference type="GO" id="GO:0001228">
    <property type="term" value="F:DNA-binding transcription activator activity, RNA polymerase II-specific"/>
    <property type="evidence" value="ECO:0007669"/>
    <property type="project" value="TreeGrafter"/>
</dbReference>
<dbReference type="PANTHER" id="PTHR47784:SF14">
    <property type="entry name" value="ZN(II)2CYS6 TRANSCRIPTION FACTOR (EUROFUNG)"/>
    <property type="match status" value="1"/>
</dbReference>